<comment type="caution">
    <text evidence="6">The sequence shown here is derived from an EMBL/GenBank/DDBJ whole genome shotgun (WGS) entry which is preliminary data.</text>
</comment>
<name>A0AAP0WZH6_LIQFO</name>
<keyword evidence="2" id="KW-0808">Transferase</keyword>
<dbReference type="PANTHER" id="PTHR34273:SF2">
    <property type="entry name" value="METHYLTHIORIBOSE KINASE"/>
    <property type="match status" value="1"/>
</dbReference>
<evidence type="ECO:0000256" key="1">
    <source>
        <dbReference type="ARBA" id="ARBA00010165"/>
    </source>
</evidence>
<dbReference type="GO" id="GO:0016301">
    <property type="term" value="F:kinase activity"/>
    <property type="evidence" value="ECO:0007669"/>
    <property type="project" value="UniProtKB-KW"/>
</dbReference>
<sequence>MLNNREMFSSVNFLNNELARMKKNIIVKKQMSRCSVDAYGFSTLWAWRIVGVAHVEDFESVTDASKRAACERQALKMAKMLLKERRKFHAITEVVSAIRQIHSQSS</sequence>
<reference evidence="6 7" key="1">
    <citation type="journal article" date="2024" name="Plant J.">
        <title>Genome sequences and population genomics reveal climatic adaptation and genomic divergence between two closely related sweetgum species.</title>
        <authorList>
            <person name="Xu W.Q."/>
            <person name="Ren C.Q."/>
            <person name="Zhang X.Y."/>
            <person name="Comes H.P."/>
            <person name="Liu X.H."/>
            <person name="Li Y.G."/>
            <person name="Kettle C.J."/>
            <person name="Jalonen R."/>
            <person name="Gaisberger H."/>
            <person name="Ma Y.Z."/>
            <person name="Qiu Y.X."/>
        </authorList>
    </citation>
    <scope>NUCLEOTIDE SEQUENCE [LARGE SCALE GENOMIC DNA]</scope>
    <source>
        <strain evidence="6">Hangzhou</strain>
    </source>
</reference>
<proteinExistence type="inferred from homology"/>
<accession>A0AAP0WZH6</accession>
<protein>
    <submittedName>
        <fullName evidence="6">Uncharacterized protein</fullName>
    </submittedName>
</protein>
<evidence type="ECO:0000313" key="7">
    <source>
        <dbReference type="Proteomes" id="UP001415857"/>
    </source>
</evidence>
<organism evidence="6 7">
    <name type="scientific">Liquidambar formosana</name>
    <name type="common">Formosan gum</name>
    <dbReference type="NCBI Taxonomy" id="63359"/>
    <lineage>
        <taxon>Eukaryota</taxon>
        <taxon>Viridiplantae</taxon>
        <taxon>Streptophyta</taxon>
        <taxon>Embryophyta</taxon>
        <taxon>Tracheophyta</taxon>
        <taxon>Spermatophyta</taxon>
        <taxon>Magnoliopsida</taxon>
        <taxon>eudicotyledons</taxon>
        <taxon>Gunneridae</taxon>
        <taxon>Pentapetalae</taxon>
        <taxon>Saxifragales</taxon>
        <taxon>Altingiaceae</taxon>
        <taxon>Liquidambar</taxon>
    </lineage>
</organism>
<evidence type="ECO:0000256" key="4">
    <source>
        <dbReference type="ARBA" id="ARBA00022777"/>
    </source>
</evidence>
<dbReference type="SUPFAM" id="SSF56112">
    <property type="entry name" value="Protein kinase-like (PK-like)"/>
    <property type="match status" value="1"/>
</dbReference>
<evidence type="ECO:0000256" key="2">
    <source>
        <dbReference type="ARBA" id="ARBA00022679"/>
    </source>
</evidence>
<dbReference type="Gene3D" id="3.90.1200.10">
    <property type="match status" value="1"/>
</dbReference>
<dbReference type="Proteomes" id="UP001415857">
    <property type="component" value="Unassembled WGS sequence"/>
</dbReference>
<dbReference type="InterPro" id="IPR011009">
    <property type="entry name" value="Kinase-like_dom_sf"/>
</dbReference>
<dbReference type="PANTHER" id="PTHR34273">
    <property type="entry name" value="METHYLTHIORIBOSE KINASE"/>
    <property type="match status" value="1"/>
</dbReference>
<dbReference type="GO" id="GO:0005524">
    <property type="term" value="F:ATP binding"/>
    <property type="evidence" value="ECO:0007669"/>
    <property type="project" value="UniProtKB-KW"/>
</dbReference>
<gene>
    <name evidence="6" type="ORF">L1049_015107</name>
</gene>
<keyword evidence="7" id="KW-1185">Reference proteome</keyword>
<keyword evidence="4" id="KW-0418">Kinase</keyword>
<keyword evidence="5" id="KW-0067">ATP-binding</keyword>
<keyword evidence="3" id="KW-0547">Nucleotide-binding</keyword>
<dbReference type="AlphaFoldDB" id="A0AAP0WZH6"/>
<evidence type="ECO:0000256" key="3">
    <source>
        <dbReference type="ARBA" id="ARBA00022741"/>
    </source>
</evidence>
<evidence type="ECO:0000256" key="5">
    <source>
        <dbReference type="ARBA" id="ARBA00022840"/>
    </source>
</evidence>
<dbReference type="EMBL" id="JBBPBK010000004">
    <property type="protein sequence ID" value="KAK9286704.1"/>
    <property type="molecule type" value="Genomic_DNA"/>
</dbReference>
<evidence type="ECO:0000313" key="6">
    <source>
        <dbReference type="EMBL" id="KAK9286704.1"/>
    </source>
</evidence>
<comment type="similarity">
    <text evidence="1">Belongs to the methylthioribose kinase family.</text>
</comment>